<dbReference type="Gene3D" id="3.30.450.40">
    <property type="match status" value="1"/>
</dbReference>
<dbReference type="AlphaFoldDB" id="A0A2P8DMY9"/>
<keyword evidence="2" id="KW-0804">Transcription</keyword>
<proteinExistence type="predicted"/>
<evidence type="ECO:0000313" key="5">
    <source>
        <dbReference type="Proteomes" id="UP000240542"/>
    </source>
</evidence>
<sequence>MWIERLARDISALGSESTPERALDLMSSAAARGVPGCSAAIIVLWREVGAGDDAAGGVGGGAGDRRHVVVDYAASHPDLAAAFEHQYRTDQGPSVEAVRWMRPVSVADVLRDDDRWPLYTSMAVRCGVRSTVEAACPMDDGAVTFGVHSSRPNAFDNEVILPLVALLAEHSAAATHNAGRYIGAAREAAHMRRAMSSRGVIDQAKGILMHARGCDAAAAFEELRRVAQRNRMKVADVARHLVAENMEGAR</sequence>
<dbReference type="RefSeq" id="WP_106582639.1">
    <property type="nucleotide sequence ID" value="NZ_PYGA01000005.1"/>
</dbReference>
<dbReference type="SMART" id="SM01012">
    <property type="entry name" value="ANTAR"/>
    <property type="match status" value="1"/>
</dbReference>
<dbReference type="InterPro" id="IPR011006">
    <property type="entry name" value="CheY-like_superfamily"/>
</dbReference>
<evidence type="ECO:0000256" key="2">
    <source>
        <dbReference type="ARBA" id="ARBA00023163"/>
    </source>
</evidence>
<evidence type="ECO:0000313" key="4">
    <source>
        <dbReference type="EMBL" id="PSK98576.1"/>
    </source>
</evidence>
<organism evidence="4 5">
    <name type="scientific">Murinocardiopsis flavida</name>
    <dbReference type="NCBI Taxonomy" id="645275"/>
    <lineage>
        <taxon>Bacteria</taxon>
        <taxon>Bacillati</taxon>
        <taxon>Actinomycetota</taxon>
        <taxon>Actinomycetes</taxon>
        <taxon>Streptosporangiales</taxon>
        <taxon>Nocardiopsidaceae</taxon>
        <taxon>Murinocardiopsis</taxon>
    </lineage>
</organism>
<dbReference type="InterPro" id="IPR036388">
    <property type="entry name" value="WH-like_DNA-bd_sf"/>
</dbReference>
<reference evidence="4 5" key="1">
    <citation type="submission" date="2018-03" db="EMBL/GenBank/DDBJ databases">
        <title>Genomic Encyclopedia of Archaeal and Bacterial Type Strains, Phase II (KMG-II): from individual species to whole genera.</title>
        <authorList>
            <person name="Goeker M."/>
        </authorList>
    </citation>
    <scope>NUCLEOTIDE SEQUENCE [LARGE SCALE GENOMIC DNA]</scope>
    <source>
        <strain evidence="4 5">DSM 45312</strain>
    </source>
</reference>
<dbReference type="PROSITE" id="PS50921">
    <property type="entry name" value="ANTAR"/>
    <property type="match status" value="1"/>
</dbReference>
<dbReference type="InterPro" id="IPR012074">
    <property type="entry name" value="GAF_ANTAR"/>
</dbReference>
<accession>A0A2P8DMY9</accession>
<dbReference type="Gene3D" id="1.10.10.10">
    <property type="entry name" value="Winged helix-like DNA-binding domain superfamily/Winged helix DNA-binding domain"/>
    <property type="match status" value="1"/>
</dbReference>
<dbReference type="InterPro" id="IPR005561">
    <property type="entry name" value="ANTAR"/>
</dbReference>
<dbReference type="Proteomes" id="UP000240542">
    <property type="component" value="Unassembled WGS sequence"/>
</dbReference>
<keyword evidence="5" id="KW-1185">Reference proteome</keyword>
<evidence type="ECO:0000259" key="3">
    <source>
        <dbReference type="PROSITE" id="PS50921"/>
    </source>
</evidence>
<dbReference type="EMBL" id="PYGA01000005">
    <property type="protein sequence ID" value="PSK98576.1"/>
    <property type="molecule type" value="Genomic_DNA"/>
</dbReference>
<dbReference type="SUPFAM" id="SSF52172">
    <property type="entry name" value="CheY-like"/>
    <property type="match status" value="1"/>
</dbReference>
<dbReference type="GO" id="GO:0003723">
    <property type="term" value="F:RNA binding"/>
    <property type="evidence" value="ECO:0007669"/>
    <property type="project" value="InterPro"/>
</dbReference>
<dbReference type="Pfam" id="PF03861">
    <property type="entry name" value="ANTAR"/>
    <property type="match status" value="1"/>
</dbReference>
<feature type="domain" description="ANTAR" evidence="3">
    <location>
        <begin position="181"/>
        <end position="242"/>
    </location>
</feature>
<dbReference type="OrthoDB" id="4929862at2"/>
<dbReference type="PIRSF" id="PIRSF036625">
    <property type="entry name" value="GAF_ANTAR"/>
    <property type="match status" value="1"/>
</dbReference>
<name>A0A2P8DMY9_9ACTN</name>
<evidence type="ECO:0000256" key="1">
    <source>
        <dbReference type="ARBA" id="ARBA00023015"/>
    </source>
</evidence>
<dbReference type="SUPFAM" id="SSF55781">
    <property type="entry name" value="GAF domain-like"/>
    <property type="match status" value="1"/>
</dbReference>
<protein>
    <submittedName>
        <fullName evidence="4">ANTAR domain-containing protein</fullName>
    </submittedName>
</protein>
<keyword evidence="1" id="KW-0805">Transcription regulation</keyword>
<comment type="caution">
    <text evidence="4">The sequence shown here is derived from an EMBL/GenBank/DDBJ whole genome shotgun (WGS) entry which is preliminary data.</text>
</comment>
<gene>
    <name evidence="4" type="ORF">CLV63_105250</name>
</gene>
<dbReference type="InterPro" id="IPR029016">
    <property type="entry name" value="GAF-like_dom_sf"/>
</dbReference>